<evidence type="ECO:0000313" key="2">
    <source>
        <dbReference type="Proteomes" id="UP000887116"/>
    </source>
</evidence>
<accession>A0A8X6LN32</accession>
<name>A0A8X6LN32_TRICU</name>
<gene>
    <name evidence="1" type="ORF">TNCT_713051</name>
</gene>
<protein>
    <submittedName>
        <fullName evidence="1">Uncharacterized protein</fullName>
    </submittedName>
</protein>
<dbReference type="Proteomes" id="UP000887116">
    <property type="component" value="Unassembled WGS sequence"/>
</dbReference>
<reference evidence="1" key="1">
    <citation type="submission" date="2020-07" db="EMBL/GenBank/DDBJ databases">
        <title>Multicomponent nature underlies the extraordinary mechanical properties of spider dragline silk.</title>
        <authorList>
            <person name="Kono N."/>
            <person name="Nakamura H."/>
            <person name="Mori M."/>
            <person name="Yoshida Y."/>
            <person name="Ohtoshi R."/>
            <person name="Malay A.D."/>
            <person name="Moran D.A.P."/>
            <person name="Tomita M."/>
            <person name="Numata K."/>
            <person name="Arakawa K."/>
        </authorList>
    </citation>
    <scope>NUCLEOTIDE SEQUENCE</scope>
</reference>
<dbReference type="AlphaFoldDB" id="A0A8X6LN32"/>
<evidence type="ECO:0000313" key="1">
    <source>
        <dbReference type="EMBL" id="GFR14452.1"/>
    </source>
</evidence>
<comment type="caution">
    <text evidence="1">The sequence shown here is derived from an EMBL/GenBank/DDBJ whole genome shotgun (WGS) entry which is preliminary data.</text>
</comment>
<organism evidence="1 2">
    <name type="scientific">Trichonephila clavata</name>
    <name type="common">Joro spider</name>
    <name type="synonym">Nephila clavata</name>
    <dbReference type="NCBI Taxonomy" id="2740835"/>
    <lineage>
        <taxon>Eukaryota</taxon>
        <taxon>Metazoa</taxon>
        <taxon>Ecdysozoa</taxon>
        <taxon>Arthropoda</taxon>
        <taxon>Chelicerata</taxon>
        <taxon>Arachnida</taxon>
        <taxon>Araneae</taxon>
        <taxon>Araneomorphae</taxon>
        <taxon>Entelegynae</taxon>
        <taxon>Araneoidea</taxon>
        <taxon>Nephilidae</taxon>
        <taxon>Trichonephila</taxon>
    </lineage>
</organism>
<keyword evidence="2" id="KW-1185">Reference proteome</keyword>
<sequence>MHLSSRNLVSGGLLYIGRGNTPKVLCVDKGDGSQLITSAENHSDGTKVICLRLNSCPKGMDVQFGHGKVILLGCSSVGRRQKL</sequence>
<proteinExistence type="predicted"/>
<dbReference type="EMBL" id="BMAO01017257">
    <property type="protein sequence ID" value="GFR14452.1"/>
    <property type="molecule type" value="Genomic_DNA"/>
</dbReference>